<gene>
    <name evidence="2" type="ORF">M8C21_033325</name>
</gene>
<evidence type="ECO:0000256" key="1">
    <source>
        <dbReference type="SAM" id="Coils"/>
    </source>
</evidence>
<feature type="non-terminal residue" evidence="2">
    <location>
        <position position="1"/>
    </location>
</feature>
<keyword evidence="3" id="KW-1185">Reference proteome</keyword>
<reference evidence="2" key="1">
    <citation type="submission" date="2022-06" db="EMBL/GenBank/DDBJ databases">
        <title>Uncovering the hologenomic basis of an extraordinary plant invasion.</title>
        <authorList>
            <person name="Bieker V.C."/>
            <person name="Martin M.D."/>
            <person name="Gilbert T."/>
            <person name="Hodgins K."/>
            <person name="Battlay P."/>
            <person name="Petersen B."/>
            <person name="Wilson J."/>
        </authorList>
    </citation>
    <scope>NUCLEOTIDE SEQUENCE</scope>
    <source>
        <strain evidence="2">AA19_3_7</strain>
        <tissue evidence="2">Leaf</tissue>
    </source>
</reference>
<evidence type="ECO:0000313" key="3">
    <source>
        <dbReference type="Proteomes" id="UP001206925"/>
    </source>
</evidence>
<organism evidence="2 3">
    <name type="scientific">Ambrosia artemisiifolia</name>
    <name type="common">Common ragweed</name>
    <dbReference type="NCBI Taxonomy" id="4212"/>
    <lineage>
        <taxon>Eukaryota</taxon>
        <taxon>Viridiplantae</taxon>
        <taxon>Streptophyta</taxon>
        <taxon>Embryophyta</taxon>
        <taxon>Tracheophyta</taxon>
        <taxon>Spermatophyta</taxon>
        <taxon>Magnoliopsida</taxon>
        <taxon>eudicotyledons</taxon>
        <taxon>Gunneridae</taxon>
        <taxon>Pentapetalae</taxon>
        <taxon>asterids</taxon>
        <taxon>campanulids</taxon>
        <taxon>Asterales</taxon>
        <taxon>Asteraceae</taxon>
        <taxon>Asteroideae</taxon>
        <taxon>Heliantheae alliance</taxon>
        <taxon>Heliantheae</taxon>
        <taxon>Ambrosia</taxon>
    </lineage>
</organism>
<evidence type="ECO:0000313" key="2">
    <source>
        <dbReference type="EMBL" id="KAI7747146.1"/>
    </source>
</evidence>
<sequence length="274" mass="30970">GLSLEHEKLKKLFEAAEKKSNEMEMLMNAKEEELNAIIEELRANYAVLQEKFAKEESEKLAAVETLMTEKNARLTAEMSQASLTEDLEKAQSECSSANLKIISLNDMYKRLQEYNTGLQQYNSKLQTELNQTSETLSKVEHEKAALMESLSKLKGHHETQQAQLASTKASLEESIQLKEALASEVGCLRGDLHKVREDRDRQLILVQDLTAEVVQYKECTGKSALQLGTLTSRSQELEAKCASQLDTIKSLKEKLATAQKKLERQNRKLLKEKP</sequence>
<name>A0AAD5GNW6_AMBAR</name>
<protein>
    <submittedName>
        <fullName evidence="2">Uncharacterized protein</fullName>
    </submittedName>
</protein>
<feature type="coiled-coil region" evidence="1">
    <location>
        <begin position="234"/>
        <end position="272"/>
    </location>
</feature>
<dbReference type="Proteomes" id="UP001206925">
    <property type="component" value="Unassembled WGS sequence"/>
</dbReference>
<feature type="coiled-coil region" evidence="1">
    <location>
        <begin position="6"/>
        <end position="149"/>
    </location>
</feature>
<proteinExistence type="predicted"/>
<keyword evidence="1" id="KW-0175">Coiled coil</keyword>
<accession>A0AAD5GNW6</accession>
<dbReference type="AlphaFoldDB" id="A0AAD5GNW6"/>
<comment type="caution">
    <text evidence="2">The sequence shown here is derived from an EMBL/GenBank/DDBJ whole genome shotgun (WGS) entry which is preliminary data.</text>
</comment>
<dbReference type="EMBL" id="JAMZMK010006825">
    <property type="protein sequence ID" value="KAI7747146.1"/>
    <property type="molecule type" value="Genomic_DNA"/>
</dbReference>